<reference evidence="7" key="1">
    <citation type="submission" date="2025-08" db="UniProtKB">
        <authorList>
            <consortium name="Ensembl"/>
        </authorList>
    </citation>
    <scope>IDENTIFICATION</scope>
</reference>
<evidence type="ECO:0000256" key="2">
    <source>
        <dbReference type="ARBA" id="ARBA00022730"/>
    </source>
</evidence>
<evidence type="ECO:0000256" key="4">
    <source>
        <dbReference type="ARBA" id="ARBA00022980"/>
    </source>
</evidence>
<dbReference type="InterPro" id="IPR005710">
    <property type="entry name" value="Ribosomal_uS4_euk/arc"/>
</dbReference>
<evidence type="ECO:0000256" key="1">
    <source>
        <dbReference type="ARBA" id="ARBA00007465"/>
    </source>
</evidence>
<evidence type="ECO:0000313" key="7">
    <source>
        <dbReference type="Ensembl" id="ENSSVLP00005005069.1"/>
    </source>
</evidence>
<protein>
    <recommendedName>
        <fullName evidence="6">Small ribosomal subunit protein uS4</fullName>
    </recommendedName>
</protein>
<dbReference type="Ensembl" id="ENSSVLT00005005598.1">
    <property type="protein sequence ID" value="ENSSVLP00005005069.1"/>
    <property type="gene ID" value="ENSSVLG00005004074.1"/>
</dbReference>
<dbReference type="Proteomes" id="UP000694564">
    <property type="component" value="Chromosome 4"/>
</dbReference>
<organism evidence="7 8">
    <name type="scientific">Sciurus vulgaris</name>
    <name type="common">Eurasian red squirrel</name>
    <dbReference type="NCBI Taxonomy" id="55149"/>
    <lineage>
        <taxon>Eukaryota</taxon>
        <taxon>Metazoa</taxon>
        <taxon>Chordata</taxon>
        <taxon>Craniata</taxon>
        <taxon>Vertebrata</taxon>
        <taxon>Euteleostomi</taxon>
        <taxon>Mammalia</taxon>
        <taxon>Eutheria</taxon>
        <taxon>Euarchontoglires</taxon>
        <taxon>Glires</taxon>
        <taxon>Rodentia</taxon>
        <taxon>Sciuromorpha</taxon>
        <taxon>Sciuridae</taxon>
        <taxon>Sciurinae</taxon>
        <taxon>Sciurini</taxon>
        <taxon>Sciurus</taxon>
    </lineage>
</organism>
<evidence type="ECO:0000313" key="8">
    <source>
        <dbReference type="Proteomes" id="UP000694564"/>
    </source>
</evidence>
<accession>A0A8D2AVV1</accession>
<dbReference type="InterPro" id="IPR022801">
    <property type="entry name" value="Ribosomal_uS4"/>
</dbReference>
<keyword evidence="2" id="KW-0699">rRNA-binding</keyword>
<dbReference type="GO" id="GO:0003735">
    <property type="term" value="F:structural constituent of ribosome"/>
    <property type="evidence" value="ECO:0007669"/>
    <property type="project" value="InterPro"/>
</dbReference>
<dbReference type="GO" id="GO:0042274">
    <property type="term" value="P:ribosomal small subunit biogenesis"/>
    <property type="evidence" value="ECO:0007669"/>
    <property type="project" value="TreeGrafter"/>
</dbReference>
<evidence type="ECO:0000256" key="6">
    <source>
        <dbReference type="ARBA" id="ARBA00035254"/>
    </source>
</evidence>
<evidence type="ECO:0000256" key="3">
    <source>
        <dbReference type="ARBA" id="ARBA00022884"/>
    </source>
</evidence>
<proteinExistence type="inferred from homology"/>
<dbReference type="GO" id="GO:0022627">
    <property type="term" value="C:cytosolic small ribosomal subunit"/>
    <property type="evidence" value="ECO:0007669"/>
    <property type="project" value="TreeGrafter"/>
</dbReference>
<dbReference type="GO" id="GO:0006412">
    <property type="term" value="P:translation"/>
    <property type="evidence" value="ECO:0007669"/>
    <property type="project" value="InterPro"/>
</dbReference>
<name>A0A8D2AVV1_SCIVU</name>
<comment type="similarity">
    <text evidence="1">Belongs to the universal ribosomal protein uS4 family.</text>
</comment>
<dbReference type="NCBIfam" id="TIGR01018">
    <property type="entry name" value="uS4_arch"/>
    <property type="match status" value="1"/>
</dbReference>
<dbReference type="AlphaFoldDB" id="A0A8D2AVV1"/>
<keyword evidence="3" id="KW-0694">RNA-binding</keyword>
<keyword evidence="5" id="KW-0687">Ribonucleoprotein</keyword>
<evidence type="ECO:0000256" key="5">
    <source>
        <dbReference type="ARBA" id="ARBA00023274"/>
    </source>
</evidence>
<dbReference type="OrthoDB" id="1697570at2759"/>
<dbReference type="SUPFAM" id="SSF55174">
    <property type="entry name" value="Alpha-L RNA-binding motif"/>
    <property type="match status" value="1"/>
</dbReference>
<dbReference type="PANTHER" id="PTHR11831:SF5">
    <property type="entry name" value="40S RIBOSOMAL PROTEIN S9"/>
    <property type="match status" value="1"/>
</dbReference>
<keyword evidence="8" id="KW-1185">Reference proteome</keyword>
<dbReference type="GeneTree" id="ENSGT00990000206961"/>
<reference evidence="7" key="2">
    <citation type="submission" date="2025-09" db="UniProtKB">
        <authorList>
            <consortium name="Ensembl"/>
        </authorList>
    </citation>
    <scope>IDENTIFICATION</scope>
</reference>
<dbReference type="PANTHER" id="PTHR11831">
    <property type="entry name" value="30S 40S RIBOSOMAL PROTEIN"/>
    <property type="match status" value="1"/>
</dbReference>
<sequence length="139" mass="15742">LPLWVYCKIYVTPRRPFEKSRLDQELELIGEYVKFTLAKICNALLQQLVRLGVLDEGTMKLGYILGLKSEDFLETCLQIQVFKLSLAKSIHYARVLIRQRHTRASKQMANIRSFIVGLDSQSTATFPAGLHMGVATQAA</sequence>
<keyword evidence="4" id="KW-0689">Ribosomal protein</keyword>
<dbReference type="GO" id="GO:0019843">
    <property type="term" value="F:rRNA binding"/>
    <property type="evidence" value="ECO:0007669"/>
    <property type="project" value="UniProtKB-KW"/>
</dbReference>